<dbReference type="PROSITE" id="PS00061">
    <property type="entry name" value="ADH_SHORT"/>
    <property type="match status" value="1"/>
</dbReference>
<dbReference type="InterPro" id="IPR036291">
    <property type="entry name" value="NAD(P)-bd_dom_sf"/>
</dbReference>
<evidence type="ECO:0000256" key="1">
    <source>
        <dbReference type="ARBA" id="ARBA00006484"/>
    </source>
</evidence>
<dbReference type="InterPro" id="IPR002347">
    <property type="entry name" value="SDR_fam"/>
</dbReference>
<evidence type="ECO:0000313" key="3">
    <source>
        <dbReference type="EMBL" id="SFE16422.1"/>
    </source>
</evidence>
<dbReference type="Gene3D" id="3.40.50.720">
    <property type="entry name" value="NAD(P)-binding Rossmann-like Domain"/>
    <property type="match status" value="1"/>
</dbReference>
<dbReference type="STRING" id="640948.SAMN05216238_10971"/>
<protein>
    <submittedName>
        <fullName evidence="3">3-oxoacyl-[acyl-carrier protein] reductase</fullName>
    </submittedName>
</protein>
<dbReference type="GO" id="GO:0048038">
    <property type="term" value="F:quinone binding"/>
    <property type="evidence" value="ECO:0007669"/>
    <property type="project" value="TreeGrafter"/>
</dbReference>
<dbReference type="PANTHER" id="PTHR42760">
    <property type="entry name" value="SHORT-CHAIN DEHYDROGENASES/REDUCTASES FAMILY MEMBER"/>
    <property type="match status" value="1"/>
</dbReference>
<reference evidence="4" key="1">
    <citation type="submission" date="2016-10" db="EMBL/GenBank/DDBJ databases">
        <authorList>
            <person name="Varghese N."/>
            <person name="Submissions S."/>
        </authorList>
    </citation>
    <scope>NUCLEOTIDE SEQUENCE [LARGE SCALE GENOMIC DNA]</scope>
    <source>
        <strain evidence="4">DSM 22530</strain>
    </source>
</reference>
<dbReference type="FunFam" id="3.40.50.720:FF:000084">
    <property type="entry name" value="Short-chain dehydrogenase reductase"/>
    <property type="match status" value="1"/>
</dbReference>
<accession>A0A1I1YAT6</accession>
<dbReference type="GO" id="GO:0008206">
    <property type="term" value="P:bile acid metabolic process"/>
    <property type="evidence" value="ECO:0007669"/>
    <property type="project" value="UniProtKB-ARBA"/>
</dbReference>
<dbReference type="GO" id="GO:0016616">
    <property type="term" value="F:oxidoreductase activity, acting on the CH-OH group of donors, NAD or NADP as acceptor"/>
    <property type="evidence" value="ECO:0007669"/>
    <property type="project" value="TreeGrafter"/>
</dbReference>
<gene>
    <name evidence="3" type="ORF">SAMN05216238_10971</name>
</gene>
<dbReference type="OrthoDB" id="9803333at2"/>
<dbReference type="AlphaFoldDB" id="A0A1I1YAT6"/>
<dbReference type="RefSeq" id="WP_090086070.1">
    <property type="nucleotide sequence ID" value="NZ_FOMR01000009.1"/>
</dbReference>
<dbReference type="EMBL" id="FOMR01000009">
    <property type="protein sequence ID" value="SFE16422.1"/>
    <property type="molecule type" value="Genomic_DNA"/>
</dbReference>
<dbReference type="InterPro" id="IPR020904">
    <property type="entry name" value="Sc_DH/Rdtase_CS"/>
</dbReference>
<name>A0A1I1YAT6_9BACI</name>
<evidence type="ECO:0000256" key="2">
    <source>
        <dbReference type="ARBA" id="ARBA00023002"/>
    </source>
</evidence>
<sequence length="252" mass="27474">MELNLKGKKVLVTGGARGIGKAIAQAFLAEGAQVGIASRSYTELLQTKKEMGIQKIYQKDLLKPEHREQLVFEFIDDFNTIDILVNNAAANHGNQVLNTPPNVFEDAMALNFISAIHLSQLAVQSMIENEEGVIINISSIYGKESGGSPSYNASKAALISFTKAFSSEVIKDNVRVVGIAPGAVYHPNKEWERRLEHDPAYLKKYARDKIPAGRLGKPEEIGDTAVFLASDKASWIVGTTISVDGGQSRLNF</sequence>
<proteinExistence type="inferred from homology"/>
<dbReference type="PRINTS" id="PR00080">
    <property type="entry name" value="SDRFAMILY"/>
</dbReference>
<dbReference type="Pfam" id="PF13561">
    <property type="entry name" value="adh_short_C2"/>
    <property type="match status" value="1"/>
</dbReference>
<keyword evidence="2" id="KW-0560">Oxidoreductase</keyword>
<dbReference type="Proteomes" id="UP000199474">
    <property type="component" value="Unassembled WGS sequence"/>
</dbReference>
<comment type="similarity">
    <text evidence="1">Belongs to the short-chain dehydrogenases/reductases (SDR) family.</text>
</comment>
<dbReference type="CDD" id="cd05233">
    <property type="entry name" value="SDR_c"/>
    <property type="match status" value="1"/>
</dbReference>
<keyword evidence="4" id="KW-1185">Reference proteome</keyword>
<dbReference type="GO" id="GO:0006633">
    <property type="term" value="P:fatty acid biosynthetic process"/>
    <property type="evidence" value="ECO:0007669"/>
    <property type="project" value="TreeGrafter"/>
</dbReference>
<dbReference type="PRINTS" id="PR00081">
    <property type="entry name" value="GDHRDH"/>
</dbReference>
<dbReference type="SUPFAM" id="SSF51735">
    <property type="entry name" value="NAD(P)-binding Rossmann-fold domains"/>
    <property type="match status" value="1"/>
</dbReference>
<dbReference type="PANTHER" id="PTHR42760:SF133">
    <property type="entry name" value="3-OXOACYL-[ACYL-CARRIER-PROTEIN] REDUCTASE"/>
    <property type="match status" value="1"/>
</dbReference>
<organism evidence="3 4">
    <name type="scientific">Lentibacillus persicus</name>
    <dbReference type="NCBI Taxonomy" id="640948"/>
    <lineage>
        <taxon>Bacteria</taxon>
        <taxon>Bacillati</taxon>
        <taxon>Bacillota</taxon>
        <taxon>Bacilli</taxon>
        <taxon>Bacillales</taxon>
        <taxon>Bacillaceae</taxon>
        <taxon>Lentibacillus</taxon>
    </lineage>
</organism>
<evidence type="ECO:0000313" key="4">
    <source>
        <dbReference type="Proteomes" id="UP000199474"/>
    </source>
</evidence>